<evidence type="ECO:0000313" key="2">
    <source>
        <dbReference type="EMBL" id="GLK89345.1"/>
    </source>
</evidence>
<accession>A0A9W6K7X0</accession>
<reference evidence="2" key="1">
    <citation type="journal article" date="2014" name="Int. J. Syst. Evol. Microbiol.">
        <title>Complete genome sequence of Corynebacterium casei LMG S-19264T (=DSM 44701T), isolated from a smear-ripened cheese.</title>
        <authorList>
            <consortium name="US DOE Joint Genome Institute (JGI-PGF)"/>
            <person name="Walter F."/>
            <person name="Albersmeier A."/>
            <person name="Kalinowski J."/>
            <person name="Ruckert C."/>
        </authorList>
    </citation>
    <scope>NUCLEOTIDE SEQUENCE</scope>
    <source>
        <strain evidence="2">VKM B-2935</strain>
    </source>
</reference>
<evidence type="ECO:0000256" key="1">
    <source>
        <dbReference type="SAM" id="SignalP"/>
    </source>
</evidence>
<evidence type="ECO:0000313" key="3">
    <source>
        <dbReference type="Proteomes" id="UP001143328"/>
    </source>
</evidence>
<keyword evidence="3" id="KW-1185">Reference proteome</keyword>
<feature type="chain" id="PRO_5040841829" evidence="1">
    <location>
        <begin position="21"/>
        <end position="142"/>
    </location>
</feature>
<protein>
    <submittedName>
        <fullName evidence="2">Uncharacterized protein</fullName>
    </submittedName>
</protein>
<organism evidence="2 3">
    <name type="scientific">Pseudomonas turukhanskensis</name>
    <dbReference type="NCBI Taxonomy" id="1806536"/>
    <lineage>
        <taxon>Bacteria</taxon>
        <taxon>Pseudomonadati</taxon>
        <taxon>Pseudomonadota</taxon>
        <taxon>Gammaproteobacteria</taxon>
        <taxon>Pseudomonadales</taxon>
        <taxon>Pseudomonadaceae</taxon>
        <taxon>Pseudomonas</taxon>
    </lineage>
</organism>
<comment type="caution">
    <text evidence="2">The sequence shown here is derived from an EMBL/GenBank/DDBJ whole genome shotgun (WGS) entry which is preliminary data.</text>
</comment>
<name>A0A9W6K7X0_9PSED</name>
<dbReference type="RefSeq" id="WP_271195548.1">
    <property type="nucleotide sequence ID" value="NZ_BSFN01000006.1"/>
</dbReference>
<dbReference type="AlphaFoldDB" id="A0A9W6K7X0"/>
<keyword evidence="1" id="KW-0732">Signal</keyword>
<proteinExistence type="predicted"/>
<feature type="signal peptide" evidence="1">
    <location>
        <begin position="1"/>
        <end position="20"/>
    </location>
</feature>
<dbReference type="EMBL" id="BSFN01000006">
    <property type="protein sequence ID" value="GLK89345.1"/>
    <property type="molecule type" value="Genomic_DNA"/>
</dbReference>
<gene>
    <name evidence="2" type="ORF">GCM10017655_24070</name>
</gene>
<sequence>MNTRVLVVLLTSFAANGAWAEACMVETRAQSAAVPMVEGKSCYEYKGVPAGSIDWSCSNESKETLTSQKKKVASCPQNAVGTCKATLTQESMANQHSSSKDSQAESANIPKGAQILTYYYDLKDQSQARTDCEKAGGQWQTE</sequence>
<dbReference type="Proteomes" id="UP001143328">
    <property type="component" value="Unassembled WGS sequence"/>
</dbReference>
<reference evidence="2" key="2">
    <citation type="submission" date="2023-01" db="EMBL/GenBank/DDBJ databases">
        <authorList>
            <person name="Sun Q."/>
            <person name="Evtushenko L."/>
        </authorList>
    </citation>
    <scope>NUCLEOTIDE SEQUENCE</scope>
    <source>
        <strain evidence="2">VKM B-2935</strain>
    </source>
</reference>